<keyword evidence="1" id="KW-1185">Reference proteome</keyword>
<dbReference type="AlphaFoldDB" id="A0A1I7Y5M0"/>
<sequence length="95" mass="10299">MMMGAEGIRAHEKHTSPGQVLRRLQALLSLLGVIGGASLPEYRLVPSSLARSPVEAILKVIVAFARRLQHRADRPKPAGCLFLRRCFSAAVAKPS</sequence>
<evidence type="ECO:0000313" key="1">
    <source>
        <dbReference type="Proteomes" id="UP000095287"/>
    </source>
</evidence>
<proteinExistence type="predicted"/>
<protein>
    <submittedName>
        <fullName evidence="2">Secreted protein</fullName>
    </submittedName>
</protein>
<reference evidence="2" key="1">
    <citation type="submission" date="2016-11" db="UniProtKB">
        <authorList>
            <consortium name="WormBaseParasite"/>
        </authorList>
    </citation>
    <scope>IDENTIFICATION</scope>
</reference>
<dbReference type="WBParaSite" id="L893_g1286.t1">
    <property type="protein sequence ID" value="L893_g1286.t1"/>
    <property type="gene ID" value="L893_g1286"/>
</dbReference>
<evidence type="ECO:0000313" key="2">
    <source>
        <dbReference type="WBParaSite" id="L893_g1286.t1"/>
    </source>
</evidence>
<dbReference type="Proteomes" id="UP000095287">
    <property type="component" value="Unplaced"/>
</dbReference>
<accession>A0A1I7Y5M0</accession>
<name>A0A1I7Y5M0_9BILA</name>
<organism evidence="1 2">
    <name type="scientific">Steinernema glaseri</name>
    <dbReference type="NCBI Taxonomy" id="37863"/>
    <lineage>
        <taxon>Eukaryota</taxon>
        <taxon>Metazoa</taxon>
        <taxon>Ecdysozoa</taxon>
        <taxon>Nematoda</taxon>
        <taxon>Chromadorea</taxon>
        <taxon>Rhabditida</taxon>
        <taxon>Tylenchina</taxon>
        <taxon>Panagrolaimomorpha</taxon>
        <taxon>Strongyloidoidea</taxon>
        <taxon>Steinernematidae</taxon>
        <taxon>Steinernema</taxon>
    </lineage>
</organism>